<dbReference type="RefSeq" id="WP_368503154.1">
    <property type="nucleotide sequence ID" value="NZ_CP162551.1"/>
</dbReference>
<dbReference type="InterPro" id="IPR029044">
    <property type="entry name" value="Nucleotide-diphossugar_trans"/>
</dbReference>
<evidence type="ECO:0000259" key="2">
    <source>
        <dbReference type="Pfam" id="PF00535"/>
    </source>
</evidence>
<accession>A0AB39BQE2</accession>
<proteinExistence type="inferred from homology"/>
<dbReference type="PANTHER" id="PTHR22916">
    <property type="entry name" value="GLYCOSYLTRANSFERASE"/>
    <property type="match status" value="1"/>
</dbReference>
<dbReference type="CDD" id="cd00761">
    <property type="entry name" value="Glyco_tranf_GTA_type"/>
    <property type="match status" value="1"/>
</dbReference>
<feature type="domain" description="Glycosyltransferase 2-like" evidence="2">
    <location>
        <begin position="8"/>
        <end position="173"/>
    </location>
</feature>
<protein>
    <submittedName>
        <fullName evidence="3">Glycosyltransferase family 2 protein</fullName>
    </submittedName>
</protein>
<dbReference type="PANTHER" id="PTHR22916:SF3">
    <property type="entry name" value="UDP-GLCNAC:BETAGAL BETA-1,3-N-ACETYLGLUCOSAMINYLTRANSFERASE-LIKE PROTEIN 1"/>
    <property type="match status" value="1"/>
</dbReference>
<sequence length="305" mass="35931">MSKQKLVSVIIPTYERADTLSRAINSVLNQTYKDIEIVVVDDNDPSSEYRKQTEELMNNYSEHKNIIYLKHEKNKNGSAARNTGFRNSNGEFIMFLDDDDEFFPKKVSSQVDRMNSLDKSWGACYSSYIRKKNGKTVMYGAEKREGDLLKEELMRNLFIHAGSNLMIRREVVTELNGFDESFLRNQDVEFVSRILMKYKLAYVDIRGLIVHVHERIPGKRSFEEITLDYMNKFSSQISELPEHDRRTINKMINLQLFRNFIFTKGERKKAFKYIVRRELTLGLVSRYMLHLLKRKLSKKAYGFKI</sequence>
<dbReference type="AlphaFoldDB" id="A0AB39BQE2"/>
<reference evidence="3" key="1">
    <citation type="submission" date="2024-07" db="EMBL/GenBank/DDBJ databases">
        <title>Identification and characteristics of an arsenic-resistant bacterial isolate, which belongs to a novel species.</title>
        <authorList>
            <person name="Juszczyk A."/>
            <person name="Kowalczyk A."/>
            <person name="Was K."/>
            <person name="Kosowicz W."/>
            <person name="Budzyn A."/>
            <person name="Latowski D."/>
        </authorList>
    </citation>
    <scope>NUCLEOTIDE SEQUENCE</scope>
    <source>
        <strain evidence="3">As8PL</strain>
    </source>
</reference>
<gene>
    <name evidence="3" type="ORF">AB3N04_12905</name>
</gene>
<evidence type="ECO:0000313" key="3">
    <source>
        <dbReference type="EMBL" id="XDI35611.1"/>
    </source>
</evidence>
<dbReference type="InterPro" id="IPR001173">
    <property type="entry name" value="Glyco_trans_2-like"/>
</dbReference>
<evidence type="ECO:0000256" key="1">
    <source>
        <dbReference type="ARBA" id="ARBA00006739"/>
    </source>
</evidence>
<dbReference type="GO" id="GO:0016758">
    <property type="term" value="F:hexosyltransferase activity"/>
    <property type="evidence" value="ECO:0007669"/>
    <property type="project" value="UniProtKB-ARBA"/>
</dbReference>
<dbReference type="EMBL" id="CP162551">
    <property type="protein sequence ID" value="XDI35611.1"/>
    <property type="molecule type" value="Genomic_DNA"/>
</dbReference>
<organism evidence="3">
    <name type="scientific">Alkalihalophilus sp. As8PL</name>
    <dbReference type="NCBI Taxonomy" id="3237103"/>
    <lineage>
        <taxon>Bacteria</taxon>
        <taxon>Bacillati</taxon>
        <taxon>Bacillota</taxon>
        <taxon>Bacilli</taxon>
        <taxon>Bacillales</taxon>
        <taxon>Bacillaceae</taxon>
        <taxon>Alkalihalophilus</taxon>
    </lineage>
</organism>
<dbReference type="Pfam" id="PF00535">
    <property type="entry name" value="Glycos_transf_2"/>
    <property type="match status" value="1"/>
</dbReference>
<dbReference type="SUPFAM" id="SSF53448">
    <property type="entry name" value="Nucleotide-diphospho-sugar transferases"/>
    <property type="match status" value="1"/>
</dbReference>
<name>A0AB39BQE2_9BACI</name>
<comment type="similarity">
    <text evidence="1">Belongs to the glycosyltransferase 2 family.</text>
</comment>
<dbReference type="Gene3D" id="3.90.550.10">
    <property type="entry name" value="Spore Coat Polysaccharide Biosynthesis Protein SpsA, Chain A"/>
    <property type="match status" value="1"/>
</dbReference>